<dbReference type="PROSITE" id="PS50176">
    <property type="entry name" value="ARM_REPEAT"/>
    <property type="match status" value="7"/>
</dbReference>
<comment type="caution">
    <text evidence="3">The sequence shown here is derived from an EMBL/GenBank/DDBJ whole genome shotgun (WGS) entry which is preliminary data.</text>
</comment>
<evidence type="ECO:0000313" key="4">
    <source>
        <dbReference type="Proteomes" id="UP000054815"/>
    </source>
</evidence>
<dbReference type="PANTHER" id="PTHR45976">
    <property type="entry name" value="ARMADILLO SEGMENT POLARITY PROTEIN"/>
    <property type="match status" value="1"/>
</dbReference>
<dbReference type="PRINTS" id="PR01869">
    <property type="entry name" value="BCATNINFAMLY"/>
</dbReference>
<dbReference type="GO" id="GO:0045296">
    <property type="term" value="F:cadherin binding"/>
    <property type="evidence" value="ECO:0007669"/>
    <property type="project" value="InterPro"/>
</dbReference>
<accession>A0A0V0XUZ8</accession>
<feature type="repeat" description="ARM" evidence="1">
    <location>
        <begin position="362"/>
        <end position="404"/>
    </location>
</feature>
<evidence type="ECO:0000256" key="1">
    <source>
        <dbReference type="PROSITE-ProRule" id="PRU00259"/>
    </source>
</evidence>
<dbReference type="InterPro" id="IPR013284">
    <property type="entry name" value="Beta-catenin"/>
</dbReference>
<feature type="repeat" description="ARM" evidence="1">
    <location>
        <begin position="320"/>
        <end position="362"/>
    </location>
</feature>
<feature type="repeat" description="ARM" evidence="1">
    <location>
        <begin position="527"/>
        <end position="569"/>
    </location>
</feature>
<dbReference type="SMART" id="SM00185">
    <property type="entry name" value="ARM"/>
    <property type="match status" value="11"/>
</dbReference>
<sequence>MIIDESSKDGNNGRSLNGKQRGAENKNFQSVCFKNPKRVASNLLRGQLPCDELGTIVSLVRVALSIGYLTSGLCERLMQLNFGALILRTKMSHIPQVPYMPVMGPKDQQTLAWAHQNYIIDSGIQSAGVNTYASSTVSAVSAVSNFIEEYGDPYTPGYTREQIDGINAEYEATRSQRIRAAMFPETIEDSKDLSTTQYDFGPMTANVQRLAEPSQMLKTAVVNIINYHDDAELTAKAIPELIKLLSDVDQVVVQQAAMVIHHLSKRDAELMALAKSTDLVSAIINAMNLNADPELTKYAAGILYNISRHYAGLLAIFQSGGISALVRLLGSPIDSVVFYAITTLHNLLLHQQGSKDEVRRSGGVPKMVALLQKPIPKFLAIVTDCLQNLAYKHAETKLVILASDGPRQLVRIVQSYDYEKLLWTTSRLLKVLSVCPQNKPAIIQAGCMQVLGQRLAHPSQRLIRSCLDCLRNLSDEATKEENVEDLLRHLIQLLGSSDMQVVACCVDILSNLTCNNQRNKMTVCRNMGIEALLRTLQQCATLFEIVESALCTLRHLTCRHPDVEASLNSVRLNYGIPLICSFVNFHSQPLPVIKAALGLLRNLGSNPANLAAFRDQAVVNNVCMYFIHSFQQVQQAQQAKADSPIIDGISSMDIVECSTATLHMLSKDALNRNVMRQMNIIPILVQLLYFEVEHIQLVASGTLSELSNEMEGVHMIEQCGAVPPLTELLHSKNESISNYAGITLHRMNVDKPVEYRKRLSVELTSSLLLDDGSAAWVQMHVNSPAAVGVGWDPIDPGMMGQPYGTMPVGMGPVSQPVPPQHYPGQPPPTVNAWYDTDL</sequence>
<gene>
    <name evidence="3" type="primary">arm</name>
    <name evidence="3" type="ORF">T4E_4565</name>
</gene>
<dbReference type="InterPro" id="IPR016024">
    <property type="entry name" value="ARM-type_fold"/>
</dbReference>
<reference evidence="3 4" key="1">
    <citation type="submission" date="2015-01" db="EMBL/GenBank/DDBJ databases">
        <title>Evolution of Trichinella species and genotypes.</title>
        <authorList>
            <person name="Korhonen P.K."/>
            <person name="Edoardo P."/>
            <person name="Giuseppe L.R."/>
            <person name="Gasser R.B."/>
        </authorList>
    </citation>
    <scope>NUCLEOTIDE SEQUENCE [LARGE SCALE GENOMIC DNA]</scope>
    <source>
        <strain evidence="3">ISS141</strain>
    </source>
</reference>
<proteinExistence type="predicted"/>
<feature type="repeat" description="ARM" evidence="1">
    <location>
        <begin position="236"/>
        <end position="278"/>
    </location>
</feature>
<dbReference type="Proteomes" id="UP000054815">
    <property type="component" value="Unassembled WGS sequence"/>
</dbReference>
<evidence type="ECO:0000256" key="2">
    <source>
        <dbReference type="SAM" id="MobiDB-lite"/>
    </source>
</evidence>
<protein>
    <submittedName>
        <fullName evidence="3">Armadillo segment polarity protein</fullName>
    </submittedName>
</protein>
<feature type="repeat" description="ARM" evidence="1">
    <location>
        <begin position="679"/>
        <end position="721"/>
    </location>
</feature>
<dbReference type="InterPro" id="IPR000225">
    <property type="entry name" value="Armadillo"/>
</dbReference>
<dbReference type="Pfam" id="PF00514">
    <property type="entry name" value="Arm"/>
    <property type="match status" value="3"/>
</dbReference>
<dbReference type="GO" id="GO:0007155">
    <property type="term" value="P:cell adhesion"/>
    <property type="evidence" value="ECO:0007669"/>
    <property type="project" value="InterPro"/>
</dbReference>
<dbReference type="Gene3D" id="1.25.10.10">
    <property type="entry name" value="Leucine-rich Repeat Variant"/>
    <property type="match status" value="1"/>
</dbReference>
<feature type="repeat" description="ARM" evidence="1">
    <location>
        <begin position="278"/>
        <end position="321"/>
    </location>
</feature>
<feature type="region of interest" description="Disordered" evidence="2">
    <location>
        <begin position="1"/>
        <end position="21"/>
    </location>
</feature>
<name>A0A0V0XUZ8_TRIPS</name>
<dbReference type="EMBL" id="JYDU01000128">
    <property type="protein sequence ID" value="KRX91782.1"/>
    <property type="molecule type" value="Genomic_DNA"/>
</dbReference>
<evidence type="ECO:0000313" key="3">
    <source>
        <dbReference type="EMBL" id="KRX91782.1"/>
    </source>
</evidence>
<dbReference type="CDD" id="cd21719">
    <property type="entry name" value="CTNNAbd_CTNNB1-like"/>
    <property type="match status" value="1"/>
</dbReference>
<feature type="repeat" description="ARM" evidence="1">
    <location>
        <begin position="485"/>
        <end position="523"/>
    </location>
</feature>
<organism evidence="3 4">
    <name type="scientific">Trichinella pseudospiralis</name>
    <name type="common">Parasitic roundworm</name>
    <dbReference type="NCBI Taxonomy" id="6337"/>
    <lineage>
        <taxon>Eukaryota</taxon>
        <taxon>Metazoa</taxon>
        <taxon>Ecdysozoa</taxon>
        <taxon>Nematoda</taxon>
        <taxon>Enoplea</taxon>
        <taxon>Dorylaimia</taxon>
        <taxon>Trichinellida</taxon>
        <taxon>Trichinellidae</taxon>
        <taxon>Trichinella</taxon>
    </lineage>
</organism>
<dbReference type="InterPro" id="IPR011989">
    <property type="entry name" value="ARM-like"/>
</dbReference>
<dbReference type="AlphaFoldDB" id="A0A0V0XUZ8"/>
<dbReference type="SUPFAM" id="SSF48371">
    <property type="entry name" value="ARM repeat"/>
    <property type="match status" value="1"/>
</dbReference>
<feature type="compositionally biased region" description="Polar residues" evidence="2">
    <location>
        <begin position="9"/>
        <end position="18"/>
    </location>
</feature>